<keyword evidence="3" id="KW-1185">Reference proteome</keyword>
<protein>
    <submittedName>
        <fullName evidence="2">Uncharacterized protein</fullName>
    </submittedName>
</protein>
<sequence length="351" mass="40587">MSSTFFMKPDDYTHEAPYTHPLLTGLWECTWFIHRLRTKPSPYLPDYPEIRNQVKMWREKMFQALMPFFWGAMGQPKTLGHLVPGPKVSMLQAFHAIQTYATLVHQIQEAQAEFKDAKAHAEAANMAEVWLEMWTDLQTVEYRMKRFIKQGEMPEDKDIDIMLIYDNNVCLSSEYFPKNTKFVSAPLRSYTDQSAFFDLLEDYETAPFSHRLLEPLLSARQGLLRLAKLQIPPNEACSGPLEHLAAWYREMHCALAAFHRDVFEPSTLRNNTTGSSSKVKVIRALFAIRCYATLVKQIEFAKVALRSVPSARITLDARIVVQTVLETVEVKMHRFFMEGLKPMDQDILVSR</sequence>
<proteinExistence type="predicted"/>
<dbReference type="InParanoid" id="A0A3N4LVI7"/>
<evidence type="ECO:0000313" key="2">
    <source>
        <dbReference type="EMBL" id="RPB26913.1"/>
    </source>
</evidence>
<dbReference type="AlphaFoldDB" id="A0A3N4LVI7"/>
<dbReference type="EMBL" id="ML121533">
    <property type="protein sequence ID" value="RPB26913.1"/>
    <property type="molecule type" value="Genomic_DNA"/>
</dbReference>
<organism evidence="2 3">
    <name type="scientific">Terfezia boudieri ATCC MYA-4762</name>
    <dbReference type="NCBI Taxonomy" id="1051890"/>
    <lineage>
        <taxon>Eukaryota</taxon>
        <taxon>Fungi</taxon>
        <taxon>Dikarya</taxon>
        <taxon>Ascomycota</taxon>
        <taxon>Pezizomycotina</taxon>
        <taxon>Pezizomycetes</taxon>
        <taxon>Pezizales</taxon>
        <taxon>Pezizaceae</taxon>
        <taxon>Terfezia</taxon>
    </lineage>
</organism>
<accession>A0A3N4LVI7</accession>
<evidence type="ECO:0000256" key="1">
    <source>
        <dbReference type="SAM" id="Coils"/>
    </source>
</evidence>
<dbReference type="Proteomes" id="UP000267821">
    <property type="component" value="Unassembled WGS sequence"/>
</dbReference>
<feature type="coiled-coil region" evidence="1">
    <location>
        <begin position="100"/>
        <end position="127"/>
    </location>
</feature>
<keyword evidence="1" id="KW-0175">Coiled coil</keyword>
<dbReference type="OrthoDB" id="5368197at2759"/>
<evidence type="ECO:0000313" key="3">
    <source>
        <dbReference type="Proteomes" id="UP000267821"/>
    </source>
</evidence>
<name>A0A3N4LVI7_9PEZI</name>
<gene>
    <name evidence="2" type="ORF">L211DRAFT_898948</name>
</gene>
<reference evidence="2 3" key="1">
    <citation type="journal article" date="2018" name="Nat. Ecol. Evol.">
        <title>Pezizomycetes genomes reveal the molecular basis of ectomycorrhizal truffle lifestyle.</title>
        <authorList>
            <person name="Murat C."/>
            <person name="Payen T."/>
            <person name="Noel B."/>
            <person name="Kuo A."/>
            <person name="Morin E."/>
            <person name="Chen J."/>
            <person name="Kohler A."/>
            <person name="Krizsan K."/>
            <person name="Balestrini R."/>
            <person name="Da Silva C."/>
            <person name="Montanini B."/>
            <person name="Hainaut M."/>
            <person name="Levati E."/>
            <person name="Barry K.W."/>
            <person name="Belfiori B."/>
            <person name="Cichocki N."/>
            <person name="Clum A."/>
            <person name="Dockter R.B."/>
            <person name="Fauchery L."/>
            <person name="Guy J."/>
            <person name="Iotti M."/>
            <person name="Le Tacon F."/>
            <person name="Lindquist E.A."/>
            <person name="Lipzen A."/>
            <person name="Malagnac F."/>
            <person name="Mello A."/>
            <person name="Molinier V."/>
            <person name="Miyauchi S."/>
            <person name="Poulain J."/>
            <person name="Riccioni C."/>
            <person name="Rubini A."/>
            <person name="Sitrit Y."/>
            <person name="Splivallo R."/>
            <person name="Traeger S."/>
            <person name="Wang M."/>
            <person name="Zifcakova L."/>
            <person name="Wipf D."/>
            <person name="Zambonelli A."/>
            <person name="Paolocci F."/>
            <person name="Nowrousian M."/>
            <person name="Ottonello S."/>
            <person name="Baldrian P."/>
            <person name="Spatafora J.W."/>
            <person name="Henrissat B."/>
            <person name="Nagy L.G."/>
            <person name="Aury J.M."/>
            <person name="Wincker P."/>
            <person name="Grigoriev I.V."/>
            <person name="Bonfante P."/>
            <person name="Martin F.M."/>
        </authorList>
    </citation>
    <scope>NUCLEOTIDE SEQUENCE [LARGE SCALE GENOMIC DNA]</scope>
    <source>
        <strain evidence="2 3">ATCC MYA-4762</strain>
    </source>
</reference>